<evidence type="ECO:0000256" key="6">
    <source>
        <dbReference type="SAM" id="Phobius"/>
    </source>
</evidence>
<comment type="caution">
    <text evidence="7">The sequence shown here is derived from an EMBL/GenBank/DDBJ whole genome shotgun (WGS) entry which is preliminary data.</text>
</comment>
<dbReference type="AlphaFoldDB" id="A0A9D1WFU6"/>
<name>A0A9D1WFU6_9FIRM</name>
<evidence type="ECO:0000256" key="3">
    <source>
        <dbReference type="ARBA" id="ARBA00022692"/>
    </source>
</evidence>
<feature type="transmembrane region" description="Helical" evidence="6">
    <location>
        <begin position="386"/>
        <end position="408"/>
    </location>
</feature>
<feature type="transmembrane region" description="Helical" evidence="6">
    <location>
        <begin position="271"/>
        <end position="301"/>
    </location>
</feature>
<dbReference type="InterPro" id="IPR002797">
    <property type="entry name" value="Polysacc_synth"/>
</dbReference>
<dbReference type="InterPro" id="IPR050833">
    <property type="entry name" value="Poly_Biosynth_Transport"/>
</dbReference>
<comment type="subcellular location">
    <subcellularLocation>
        <location evidence="1">Cell membrane</location>
        <topology evidence="1">Multi-pass membrane protein</topology>
    </subcellularLocation>
</comment>
<reference evidence="7" key="2">
    <citation type="submission" date="2021-04" db="EMBL/GenBank/DDBJ databases">
        <authorList>
            <person name="Gilroy R."/>
        </authorList>
    </citation>
    <scope>NUCLEOTIDE SEQUENCE</scope>
    <source>
        <strain evidence="7">ChiSjej1B19-8411</strain>
    </source>
</reference>
<gene>
    <name evidence="7" type="ORF">IAA45_00260</name>
</gene>
<accession>A0A9D1WFU6</accession>
<dbReference type="CDD" id="cd13124">
    <property type="entry name" value="MATE_SpoVB_like"/>
    <property type="match status" value="1"/>
</dbReference>
<evidence type="ECO:0000313" key="8">
    <source>
        <dbReference type="Proteomes" id="UP000886817"/>
    </source>
</evidence>
<feature type="transmembrane region" description="Helical" evidence="6">
    <location>
        <begin position="12"/>
        <end position="31"/>
    </location>
</feature>
<organism evidence="7 8">
    <name type="scientific">Candidatus Blautia gallistercoris</name>
    <dbReference type="NCBI Taxonomy" id="2838490"/>
    <lineage>
        <taxon>Bacteria</taxon>
        <taxon>Bacillati</taxon>
        <taxon>Bacillota</taxon>
        <taxon>Clostridia</taxon>
        <taxon>Lachnospirales</taxon>
        <taxon>Lachnospiraceae</taxon>
        <taxon>Blautia</taxon>
    </lineage>
</organism>
<evidence type="ECO:0000313" key="7">
    <source>
        <dbReference type="EMBL" id="HIX58138.1"/>
    </source>
</evidence>
<dbReference type="GO" id="GO:0005886">
    <property type="term" value="C:plasma membrane"/>
    <property type="evidence" value="ECO:0007669"/>
    <property type="project" value="UniProtKB-SubCell"/>
</dbReference>
<dbReference type="PIRSF" id="PIRSF038958">
    <property type="entry name" value="PG_synth_SpoVB"/>
    <property type="match status" value="1"/>
</dbReference>
<keyword evidence="4 6" id="KW-1133">Transmembrane helix</keyword>
<keyword evidence="5 6" id="KW-0472">Membrane</keyword>
<evidence type="ECO:0000256" key="4">
    <source>
        <dbReference type="ARBA" id="ARBA00022989"/>
    </source>
</evidence>
<dbReference type="EMBL" id="DXEX01000007">
    <property type="protein sequence ID" value="HIX58138.1"/>
    <property type="molecule type" value="Genomic_DNA"/>
</dbReference>
<evidence type="ECO:0000256" key="1">
    <source>
        <dbReference type="ARBA" id="ARBA00004651"/>
    </source>
</evidence>
<feature type="transmembrane region" description="Helical" evidence="6">
    <location>
        <begin position="43"/>
        <end position="66"/>
    </location>
</feature>
<feature type="transmembrane region" description="Helical" evidence="6">
    <location>
        <begin position="414"/>
        <end position="437"/>
    </location>
</feature>
<feature type="transmembrane region" description="Helical" evidence="6">
    <location>
        <begin position="322"/>
        <end position="344"/>
    </location>
</feature>
<protein>
    <submittedName>
        <fullName evidence="7">Polysaccharide biosynthesis protein</fullName>
    </submittedName>
</protein>
<feature type="transmembrane region" description="Helical" evidence="6">
    <location>
        <begin position="86"/>
        <end position="104"/>
    </location>
</feature>
<reference evidence="7" key="1">
    <citation type="journal article" date="2021" name="PeerJ">
        <title>Extensive microbial diversity within the chicken gut microbiome revealed by metagenomics and culture.</title>
        <authorList>
            <person name="Gilroy R."/>
            <person name="Ravi A."/>
            <person name="Getino M."/>
            <person name="Pursley I."/>
            <person name="Horton D.L."/>
            <person name="Alikhan N.F."/>
            <person name="Baker D."/>
            <person name="Gharbi K."/>
            <person name="Hall N."/>
            <person name="Watson M."/>
            <person name="Adriaenssens E.M."/>
            <person name="Foster-Nyarko E."/>
            <person name="Jarju S."/>
            <person name="Secka A."/>
            <person name="Antonio M."/>
            <person name="Oren A."/>
            <person name="Chaudhuri R.R."/>
            <person name="La Ragione R."/>
            <person name="Hildebrand F."/>
            <person name="Pallen M.J."/>
        </authorList>
    </citation>
    <scope>NUCLEOTIDE SEQUENCE</scope>
    <source>
        <strain evidence="7">ChiSjej1B19-8411</strain>
    </source>
</reference>
<keyword evidence="2" id="KW-1003">Cell membrane</keyword>
<evidence type="ECO:0000256" key="2">
    <source>
        <dbReference type="ARBA" id="ARBA00022475"/>
    </source>
</evidence>
<dbReference type="InterPro" id="IPR024923">
    <property type="entry name" value="PG_synth_SpoVB"/>
</dbReference>
<dbReference type="PANTHER" id="PTHR30250">
    <property type="entry name" value="PST FAMILY PREDICTED COLANIC ACID TRANSPORTER"/>
    <property type="match status" value="1"/>
</dbReference>
<evidence type="ECO:0000256" key="5">
    <source>
        <dbReference type="ARBA" id="ARBA00023136"/>
    </source>
</evidence>
<proteinExistence type="predicted"/>
<feature type="transmembrane region" description="Helical" evidence="6">
    <location>
        <begin position="186"/>
        <end position="207"/>
    </location>
</feature>
<dbReference type="PANTHER" id="PTHR30250:SF24">
    <property type="entry name" value="STAGE V SPORULATION PROTEIN B"/>
    <property type="match status" value="1"/>
</dbReference>
<sequence length="440" mass="47957">MSNSHPFIRGTLILTFAGLLSRIIGFFYRIFLSHTIGAEGLGIYHLIFPLQSLCMALTTAGIQTAISRFVAARSALKDTSGANEMFFGGCGLSLLLSSAAAMFLHKNAGFISQVLLAEPRCESLLQLMSWSLPLSTLHSCISGYYYARKETEVPAGMQLLEQTVRVGSSWLACQILLEEGRAVTPVIAVVGMVASEAAASLVSLLLLSQRFRTQGYRPKSLWAPFAHLGQLLTMAAPLTANRVLLTLLTSLETILIPGRLRMFGLESAEALSIYGVLTGMALPLIFFPSTITNSVSVMLLPSVARLQALKQYGQIQKNTQKIIRCCLLMGIGCTMGFFTFSNFFGEILFHNAMVSSFLRSLAFICPFLYLNSTITSTLHGLGKTSICFLHNVISVSIRLGFVVFAIPVFGIKGYLWGILLGELVLALLGCTALFRYLQEK</sequence>
<dbReference type="Pfam" id="PF01943">
    <property type="entry name" value="Polysacc_synt"/>
    <property type="match status" value="1"/>
</dbReference>
<feature type="transmembrane region" description="Helical" evidence="6">
    <location>
        <begin position="356"/>
        <end position="374"/>
    </location>
</feature>
<keyword evidence="3 6" id="KW-0812">Transmembrane</keyword>
<dbReference type="Proteomes" id="UP000886817">
    <property type="component" value="Unassembled WGS sequence"/>
</dbReference>